<evidence type="ECO:0000313" key="1">
    <source>
        <dbReference type="EMBL" id="KKK73125.1"/>
    </source>
</evidence>
<protein>
    <submittedName>
        <fullName evidence="1">Uncharacterized protein</fullName>
    </submittedName>
</protein>
<gene>
    <name evidence="1" type="ORF">LCGC14_2896970</name>
</gene>
<organism evidence="1">
    <name type="scientific">marine sediment metagenome</name>
    <dbReference type="NCBI Taxonomy" id="412755"/>
    <lineage>
        <taxon>unclassified sequences</taxon>
        <taxon>metagenomes</taxon>
        <taxon>ecological metagenomes</taxon>
    </lineage>
</organism>
<sequence>MFQSGHDGFKMTEVRIKTASGHGVAERWRKRYYYSQGGWSKAFLGDPEQIYERLCALGQHPKPDDVVDVIGNKSWSGHFCRGCDEWVDKVVVFGHSRNGEDEIDLCPDCIEAAHQALIDFAKPYDKPV</sequence>
<proteinExistence type="predicted"/>
<dbReference type="EMBL" id="LAZR01056930">
    <property type="protein sequence ID" value="KKK73125.1"/>
    <property type="molecule type" value="Genomic_DNA"/>
</dbReference>
<reference evidence="1" key="1">
    <citation type="journal article" date="2015" name="Nature">
        <title>Complex archaea that bridge the gap between prokaryotes and eukaryotes.</title>
        <authorList>
            <person name="Spang A."/>
            <person name="Saw J.H."/>
            <person name="Jorgensen S.L."/>
            <person name="Zaremba-Niedzwiedzka K."/>
            <person name="Martijn J."/>
            <person name="Lind A.E."/>
            <person name="van Eijk R."/>
            <person name="Schleper C."/>
            <person name="Guy L."/>
            <person name="Ettema T.J."/>
        </authorList>
    </citation>
    <scope>NUCLEOTIDE SEQUENCE</scope>
</reference>
<dbReference type="AlphaFoldDB" id="A0A0F8YHC6"/>
<accession>A0A0F8YHC6</accession>
<name>A0A0F8YHC6_9ZZZZ</name>
<comment type="caution">
    <text evidence="1">The sequence shown here is derived from an EMBL/GenBank/DDBJ whole genome shotgun (WGS) entry which is preliminary data.</text>
</comment>